<dbReference type="FunFam" id="1.10.8.10:FF:000001">
    <property type="entry name" value="Elongation factor Ts"/>
    <property type="match status" value="1"/>
</dbReference>
<dbReference type="GO" id="GO:0003746">
    <property type="term" value="F:translation elongation factor activity"/>
    <property type="evidence" value="ECO:0007669"/>
    <property type="project" value="UniProtKB-UniRule"/>
</dbReference>
<keyword evidence="5 6" id="KW-0648">Protein biosynthesis</keyword>
<dbReference type="Pfam" id="PF00889">
    <property type="entry name" value="EF_TS"/>
    <property type="match status" value="1"/>
</dbReference>
<evidence type="ECO:0000313" key="11">
    <source>
        <dbReference type="Proteomes" id="UP000548582"/>
    </source>
</evidence>
<dbReference type="SUPFAM" id="SSF46934">
    <property type="entry name" value="UBA-like"/>
    <property type="match status" value="1"/>
</dbReference>
<comment type="subcellular location">
    <subcellularLocation>
        <location evidence="6 8">Cytoplasm</location>
    </subcellularLocation>
</comment>
<organism evidence="10 11">
    <name type="scientific">Neoroseomonas marina</name>
    <dbReference type="NCBI Taxonomy" id="1232220"/>
    <lineage>
        <taxon>Bacteria</taxon>
        <taxon>Pseudomonadati</taxon>
        <taxon>Pseudomonadota</taxon>
        <taxon>Alphaproteobacteria</taxon>
        <taxon>Acetobacterales</taxon>
        <taxon>Acetobacteraceae</taxon>
        <taxon>Neoroseomonas</taxon>
    </lineage>
</organism>
<dbReference type="AlphaFoldDB" id="A0A848E8U4"/>
<dbReference type="PROSITE" id="PS01126">
    <property type="entry name" value="EF_TS_1"/>
    <property type="match status" value="1"/>
</dbReference>
<evidence type="ECO:0000256" key="2">
    <source>
        <dbReference type="ARBA" id="ARBA00016956"/>
    </source>
</evidence>
<dbReference type="PANTHER" id="PTHR11741:SF0">
    <property type="entry name" value="ELONGATION FACTOR TS, MITOCHONDRIAL"/>
    <property type="match status" value="1"/>
</dbReference>
<name>A0A848E8U4_9PROT</name>
<dbReference type="Gene3D" id="1.10.8.10">
    <property type="entry name" value="DNA helicase RuvA subunit, C-terminal domain"/>
    <property type="match status" value="1"/>
</dbReference>
<dbReference type="EMBL" id="JABBKX010000001">
    <property type="protein sequence ID" value="NMJ39893.1"/>
    <property type="molecule type" value="Genomic_DNA"/>
</dbReference>
<dbReference type="RefSeq" id="WP_170052197.1">
    <property type="nucleotide sequence ID" value="NZ_JABBKX010000001.1"/>
</dbReference>
<keyword evidence="3 6" id="KW-0963">Cytoplasm</keyword>
<protein>
    <recommendedName>
        <fullName evidence="2 6">Elongation factor Ts</fullName>
        <shortName evidence="6">EF-Ts</shortName>
    </recommendedName>
</protein>
<comment type="caution">
    <text evidence="10">The sequence shown here is derived from an EMBL/GenBank/DDBJ whole genome shotgun (WGS) entry which is preliminary data.</text>
</comment>
<gene>
    <name evidence="6" type="primary">tsf</name>
    <name evidence="10" type="ORF">GWK16_01470</name>
</gene>
<evidence type="ECO:0000256" key="8">
    <source>
        <dbReference type="RuleBase" id="RU000643"/>
    </source>
</evidence>
<dbReference type="InterPro" id="IPR018101">
    <property type="entry name" value="Transl_elong_Ts_CS"/>
</dbReference>
<dbReference type="InterPro" id="IPR009060">
    <property type="entry name" value="UBA-like_sf"/>
</dbReference>
<dbReference type="GO" id="GO:0005737">
    <property type="term" value="C:cytoplasm"/>
    <property type="evidence" value="ECO:0007669"/>
    <property type="project" value="UniProtKB-SubCell"/>
</dbReference>
<evidence type="ECO:0000313" key="10">
    <source>
        <dbReference type="EMBL" id="NMJ39893.1"/>
    </source>
</evidence>
<dbReference type="PANTHER" id="PTHR11741">
    <property type="entry name" value="ELONGATION FACTOR TS"/>
    <property type="match status" value="1"/>
</dbReference>
<dbReference type="SUPFAM" id="SSF54713">
    <property type="entry name" value="Elongation factor Ts (EF-Ts), dimerisation domain"/>
    <property type="match status" value="2"/>
</dbReference>
<dbReference type="NCBIfam" id="TIGR00116">
    <property type="entry name" value="tsf"/>
    <property type="match status" value="1"/>
</dbReference>
<feature type="region of interest" description="Involved in Mg(2+) ion dislocation from EF-Tu" evidence="6">
    <location>
        <begin position="80"/>
        <end position="83"/>
    </location>
</feature>
<dbReference type="InterPro" id="IPR001816">
    <property type="entry name" value="Transl_elong_EFTs/EF1B"/>
</dbReference>
<dbReference type="InterPro" id="IPR036402">
    <property type="entry name" value="EF-Ts_dimer_sf"/>
</dbReference>
<dbReference type="Gene3D" id="3.30.479.20">
    <property type="entry name" value="Elongation factor Ts, dimerisation domain"/>
    <property type="match status" value="2"/>
</dbReference>
<evidence type="ECO:0000256" key="1">
    <source>
        <dbReference type="ARBA" id="ARBA00005532"/>
    </source>
</evidence>
<dbReference type="FunFam" id="1.10.286.20:FF:000001">
    <property type="entry name" value="Elongation factor Ts"/>
    <property type="match status" value="1"/>
</dbReference>
<dbReference type="PROSITE" id="PS01127">
    <property type="entry name" value="EF_TS_2"/>
    <property type="match status" value="1"/>
</dbReference>
<comment type="similarity">
    <text evidence="1 6 7">Belongs to the EF-Ts family.</text>
</comment>
<evidence type="ECO:0000256" key="4">
    <source>
        <dbReference type="ARBA" id="ARBA00022768"/>
    </source>
</evidence>
<dbReference type="Gene3D" id="1.10.286.20">
    <property type="match status" value="1"/>
</dbReference>
<dbReference type="InterPro" id="IPR014039">
    <property type="entry name" value="Transl_elong_EFTs/EF1B_dimer"/>
</dbReference>
<accession>A0A848E8U4</accession>
<evidence type="ECO:0000256" key="7">
    <source>
        <dbReference type="RuleBase" id="RU000642"/>
    </source>
</evidence>
<keyword evidence="4 6" id="KW-0251">Elongation factor</keyword>
<dbReference type="Proteomes" id="UP000548582">
    <property type="component" value="Unassembled WGS sequence"/>
</dbReference>
<evidence type="ECO:0000259" key="9">
    <source>
        <dbReference type="Pfam" id="PF00889"/>
    </source>
</evidence>
<sequence length="312" mass="33038">MAEITAAMVRDLREKTGAGMMDCKKALVEANGDMEAAVDWLRKKGLSAAAKKSGRVAAEGLIAVASAPRTAAMVEVNAETDFVARNEHFQAFCAAVAELVLTVGDDIEALKNARYPGSMDLVEGGTAHRTVGEQLTHLIATIGENMSIRRAKRLHVSEGAVATYVHSAVKPGMGKIGVLVALEGPSEIAALETLGRQIGMHVAAARPEALDVSAVDPSALLREKDVLSEQARASGKPEAIIEKMVEGRIRKYYEEVVLLEQVWVHDGESRVKEIVKKAGANLAGFARFQLGEGIEKQASDFAAEVAAAAGQG</sequence>
<dbReference type="CDD" id="cd14275">
    <property type="entry name" value="UBA_EF-Ts"/>
    <property type="match status" value="1"/>
</dbReference>
<evidence type="ECO:0000256" key="5">
    <source>
        <dbReference type="ARBA" id="ARBA00022917"/>
    </source>
</evidence>
<evidence type="ECO:0000256" key="3">
    <source>
        <dbReference type="ARBA" id="ARBA00022490"/>
    </source>
</evidence>
<comment type="function">
    <text evidence="6 7">Associates with the EF-Tu.GDP complex and induces the exchange of GDP to GTP. It remains bound to the aminoacyl-tRNA.EF-Tu.GTP complex up to the GTP hydrolysis stage on the ribosome.</text>
</comment>
<dbReference type="HAMAP" id="MF_00050">
    <property type="entry name" value="EF_Ts"/>
    <property type="match status" value="1"/>
</dbReference>
<feature type="domain" description="Translation elongation factor EFTs/EF1B dimerisation" evidence="9">
    <location>
        <begin position="71"/>
        <end position="292"/>
    </location>
</feature>
<evidence type="ECO:0000256" key="6">
    <source>
        <dbReference type="HAMAP-Rule" id="MF_00050"/>
    </source>
</evidence>
<reference evidence="10 11" key="1">
    <citation type="submission" date="2020-03" db="EMBL/GenBank/DDBJ databases">
        <authorList>
            <person name="Sun Q."/>
        </authorList>
    </citation>
    <scope>NUCLEOTIDE SEQUENCE [LARGE SCALE GENOMIC DNA]</scope>
    <source>
        <strain evidence="10 11">JC162</strain>
    </source>
</reference>
<keyword evidence="11" id="KW-1185">Reference proteome</keyword>
<proteinExistence type="inferred from homology"/>